<keyword evidence="2" id="KW-0479">Metal-binding</keyword>
<organism evidence="4 5">
    <name type="scientific">Desulfofustis limnaeus</name>
    <dbReference type="NCBI Taxonomy" id="2740163"/>
    <lineage>
        <taxon>Bacteria</taxon>
        <taxon>Pseudomonadati</taxon>
        <taxon>Thermodesulfobacteriota</taxon>
        <taxon>Desulfobulbia</taxon>
        <taxon>Desulfobulbales</taxon>
        <taxon>Desulfocapsaceae</taxon>
        <taxon>Desulfofustis</taxon>
    </lineage>
</organism>
<dbReference type="CDD" id="cd11593">
    <property type="entry name" value="Agmatinase-like_2"/>
    <property type="match status" value="1"/>
</dbReference>
<accession>A0ABM7WDG6</accession>
<dbReference type="NCBIfam" id="TIGR01230">
    <property type="entry name" value="agmatinase"/>
    <property type="match status" value="1"/>
</dbReference>
<dbReference type="InterPro" id="IPR005925">
    <property type="entry name" value="Agmatinase-rel"/>
</dbReference>
<dbReference type="EMBL" id="AP025516">
    <property type="protein sequence ID" value="BDD89040.1"/>
    <property type="molecule type" value="Genomic_DNA"/>
</dbReference>
<dbReference type="PROSITE" id="PS51409">
    <property type="entry name" value="ARGINASE_2"/>
    <property type="match status" value="1"/>
</dbReference>
<name>A0ABM7WDG6_9BACT</name>
<dbReference type="PANTHER" id="PTHR11358">
    <property type="entry name" value="ARGINASE/AGMATINASE"/>
    <property type="match status" value="1"/>
</dbReference>
<evidence type="ECO:0000313" key="5">
    <source>
        <dbReference type="Proteomes" id="UP000830055"/>
    </source>
</evidence>
<evidence type="ECO:0000256" key="3">
    <source>
        <dbReference type="ARBA" id="ARBA00022801"/>
    </source>
</evidence>
<dbReference type="Proteomes" id="UP000830055">
    <property type="component" value="Chromosome"/>
</dbReference>
<keyword evidence="5" id="KW-1185">Reference proteome</keyword>
<proteinExistence type="inferred from homology"/>
<evidence type="ECO:0000313" key="4">
    <source>
        <dbReference type="EMBL" id="BDD89040.1"/>
    </source>
</evidence>
<keyword evidence="3" id="KW-0378">Hydrolase</keyword>
<dbReference type="Gene3D" id="3.40.800.10">
    <property type="entry name" value="Ureohydrolase domain"/>
    <property type="match status" value="1"/>
</dbReference>
<sequence>MIPPPAFLASEPIRSAAAESFFHVIPVPFEQSVSYGAGTAQGPQAILAASSQLELFDGRSQPAELGIHTTDAIDCRGSAETVLNRIEERCRTVLAAGVLPVLLGGEHTVSVGALRAIRTAYPGPIGLFQLDAHADLRDSYEGSRLSHACVARRAHQDLGMTLFQFGVRALCLEEHRYREEHAIARLDAAAIHRDGVAALAVPNSFPDRIYLSLDVDGLDPAVIRATGTPVPGGPGWYDTLAALETVIAGRQVVGFDVVELAPRDDDHASAFAAAQLVYAVMGMIQRNRGAMVI</sequence>
<dbReference type="InterPro" id="IPR006035">
    <property type="entry name" value="Ureohydrolase"/>
</dbReference>
<protein>
    <submittedName>
        <fullName evidence="4">Agmatinase</fullName>
    </submittedName>
</protein>
<comment type="similarity">
    <text evidence="1">Belongs to the arginase family. Agmatinase subfamily.</text>
</comment>
<dbReference type="Pfam" id="PF00491">
    <property type="entry name" value="Arginase"/>
    <property type="match status" value="1"/>
</dbReference>
<dbReference type="PIRSF" id="PIRSF036979">
    <property type="entry name" value="Arginase"/>
    <property type="match status" value="1"/>
</dbReference>
<dbReference type="SUPFAM" id="SSF52768">
    <property type="entry name" value="Arginase/deacetylase"/>
    <property type="match status" value="1"/>
</dbReference>
<reference evidence="4 5" key="1">
    <citation type="submission" date="2022-01" db="EMBL/GenBank/DDBJ databases">
        <title>Desulfofustis limnae sp. nov., a novel mesophilic sulfate-reducing bacterium isolated from marsh soil.</title>
        <authorList>
            <person name="Watanabe M."/>
            <person name="Takahashi A."/>
            <person name="Kojima H."/>
            <person name="Fukui M."/>
        </authorList>
    </citation>
    <scope>NUCLEOTIDE SEQUENCE [LARGE SCALE GENOMIC DNA]</scope>
    <source>
        <strain evidence="4 5">PPLL</strain>
    </source>
</reference>
<gene>
    <name evidence="4" type="ORF">DPPLL_34050</name>
</gene>
<evidence type="ECO:0000256" key="2">
    <source>
        <dbReference type="ARBA" id="ARBA00022723"/>
    </source>
</evidence>
<dbReference type="PANTHER" id="PTHR11358:SF26">
    <property type="entry name" value="GUANIDINO ACID HYDROLASE, MITOCHONDRIAL"/>
    <property type="match status" value="1"/>
</dbReference>
<dbReference type="InterPro" id="IPR023696">
    <property type="entry name" value="Ureohydrolase_dom_sf"/>
</dbReference>
<evidence type="ECO:0000256" key="1">
    <source>
        <dbReference type="ARBA" id="ARBA00009227"/>
    </source>
</evidence>
<dbReference type="RefSeq" id="WP_284152366.1">
    <property type="nucleotide sequence ID" value="NZ_AP025516.1"/>
</dbReference>